<keyword evidence="3" id="KW-1185">Reference proteome</keyword>
<sequence>KGLPFLEPMDRIHDRLVEAGLVNYWLKELFDSSTKKARDEKREEERRMGTAGDGAASLPSEVQRASQSGDGAVVLNLNHLQGAFYILLLGYSSAFLVLLTEKALSGDPTSTT</sequence>
<reference evidence="2 3" key="1">
    <citation type="journal article" date="2024" name="BMC Genomics">
        <title>Genome assembly of redclaw crayfish (Cherax quadricarinatus) provides insights into its immune adaptation and hypoxia tolerance.</title>
        <authorList>
            <person name="Liu Z."/>
            <person name="Zheng J."/>
            <person name="Li H."/>
            <person name="Fang K."/>
            <person name="Wang S."/>
            <person name="He J."/>
            <person name="Zhou D."/>
            <person name="Weng S."/>
            <person name="Chi M."/>
            <person name="Gu Z."/>
            <person name="He J."/>
            <person name="Li F."/>
            <person name="Wang M."/>
        </authorList>
    </citation>
    <scope>NUCLEOTIDE SEQUENCE [LARGE SCALE GENOMIC DNA]</scope>
    <source>
        <strain evidence="2">ZL_2023a</strain>
    </source>
</reference>
<comment type="caution">
    <text evidence="2">The sequence shown here is derived from an EMBL/GenBank/DDBJ whole genome shotgun (WGS) entry which is preliminary data.</text>
</comment>
<name>A0AAW0XSB0_CHEQU</name>
<gene>
    <name evidence="2" type="ORF">OTU49_001948</name>
</gene>
<dbReference type="Proteomes" id="UP001445076">
    <property type="component" value="Unassembled WGS sequence"/>
</dbReference>
<feature type="region of interest" description="Disordered" evidence="1">
    <location>
        <begin position="33"/>
        <end position="64"/>
    </location>
</feature>
<feature type="compositionally biased region" description="Basic and acidic residues" evidence="1">
    <location>
        <begin position="33"/>
        <end position="48"/>
    </location>
</feature>
<dbReference type="EMBL" id="JARKIK010000028">
    <property type="protein sequence ID" value="KAK8742549.1"/>
    <property type="molecule type" value="Genomic_DNA"/>
</dbReference>
<evidence type="ECO:0000256" key="1">
    <source>
        <dbReference type="SAM" id="MobiDB-lite"/>
    </source>
</evidence>
<evidence type="ECO:0000313" key="3">
    <source>
        <dbReference type="Proteomes" id="UP001445076"/>
    </source>
</evidence>
<accession>A0AAW0XSB0</accession>
<proteinExistence type="predicted"/>
<dbReference type="AlphaFoldDB" id="A0AAW0XSB0"/>
<protein>
    <submittedName>
        <fullName evidence="2">Uncharacterized protein</fullName>
    </submittedName>
</protein>
<organism evidence="2 3">
    <name type="scientific">Cherax quadricarinatus</name>
    <name type="common">Australian red claw crayfish</name>
    <dbReference type="NCBI Taxonomy" id="27406"/>
    <lineage>
        <taxon>Eukaryota</taxon>
        <taxon>Metazoa</taxon>
        <taxon>Ecdysozoa</taxon>
        <taxon>Arthropoda</taxon>
        <taxon>Crustacea</taxon>
        <taxon>Multicrustacea</taxon>
        <taxon>Malacostraca</taxon>
        <taxon>Eumalacostraca</taxon>
        <taxon>Eucarida</taxon>
        <taxon>Decapoda</taxon>
        <taxon>Pleocyemata</taxon>
        <taxon>Astacidea</taxon>
        <taxon>Parastacoidea</taxon>
        <taxon>Parastacidae</taxon>
        <taxon>Cherax</taxon>
    </lineage>
</organism>
<evidence type="ECO:0000313" key="2">
    <source>
        <dbReference type="EMBL" id="KAK8742549.1"/>
    </source>
</evidence>
<feature type="non-terminal residue" evidence="2">
    <location>
        <position position="1"/>
    </location>
</feature>